<feature type="domain" description="LamG-like jellyroll fold" evidence="5">
    <location>
        <begin position="841"/>
        <end position="977"/>
    </location>
</feature>
<dbReference type="Gene3D" id="2.60.40.1220">
    <property type="match status" value="1"/>
</dbReference>
<dbReference type="Pfam" id="PF13385">
    <property type="entry name" value="Laminin_G_3"/>
    <property type="match status" value="1"/>
</dbReference>
<keyword evidence="7" id="KW-1185">Reference proteome</keyword>
<dbReference type="InterPro" id="IPR006558">
    <property type="entry name" value="LamG-like"/>
</dbReference>
<keyword evidence="1 4" id="KW-0732">Signal</keyword>
<evidence type="ECO:0000256" key="4">
    <source>
        <dbReference type="SAM" id="SignalP"/>
    </source>
</evidence>
<feature type="region of interest" description="Disordered" evidence="3">
    <location>
        <begin position="553"/>
        <end position="588"/>
    </location>
</feature>
<dbReference type="SMART" id="SM00560">
    <property type="entry name" value="LamGL"/>
    <property type="match status" value="1"/>
</dbReference>
<gene>
    <name evidence="6" type="ORF">ACIBG2_51595</name>
</gene>
<feature type="compositionally biased region" description="Pro residues" evidence="3">
    <location>
        <begin position="18"/>
        <end position="28"/>
    </location>
</feature>
<reference evidence="6 7" key="1">
    <citation type="submission" date="2024-10" db="EMBL/GenBank/DDBJ databases">
        <title>The Natural Products Discovery Center: Release of the First 8490 Sequenced Strains for Exploring Actinobacteria Biosynthetic Diversity.</title>
        <authorList>
            <person name="Kalkreuter E."/>
            <person name="Kautsar S.A."/>
            <person name="Yang D."/>
            <person name="Bader C.D."/>
            <person name="Teijaro C.N."/>
            <person name="Fluegel L."/>
            <person name="Davis C.M."/>
            <person name="Simpson J.R."/>
            <person name="Lauterbach L."/>
            <person name="Steele A.D."/>
            <person name="Gui C."/>
            <person name="Meng S."/>
            <person name="Li G."/>
            <person name="Viehrig K."/>
            <person name="Ye F."/>
            <person name="Su P."/>
            <person name="Kiefer A.F."/>
            <person name="Nichols A."/>
            <person name="Cepeda A.J."/>
            <person name="Yan W."/>
            <person name="Fan B."/>
            <person name="Jiang Y."/>
            <person name="Adhikari A."/>
            <person name="Zheng C.-J."/>
            <person name="Schuster L."/>
            <person name="Cowan T.M."/>
            <person name="Smanski M.J."/>
            <person name="Chevrette M.G."/>
            <person name="De Carvalho L.P.S."/>
            <person name="Shen B."/>
        </authorList>
    </citation>
    <scope>NUCLEOTIDE SEQUENCE [LARGE SCALE GENOMIC DNA]</scope>
    <source>
        <strain evidence="6 7">NPDC050545</strain>
    </source>
</reference>
<organism evidence="6 7">
    <name type="scientific">Nonomuraea typhae</name>
    <dbReference type="NCBI Taxonomy" id="2603600"/>
    <lineage>
        <taxon>Bacteria</taxon>
        <taxon>Bacillati</taxon>
        <taxon>Actinomycetota</taxon>
        <taxon>Actinomycetes</taxon>
        <taxon>Streptosporangiales</taxon>
        <taxon>Streptosporangiaceae</taxon>
        <taxon>Nonomuraea</taxon>
    </lineage>
</organism>
<evidence type="ECO:0000256" key="1">
    <source>
        <dbReference type="ARBA" id="ARBA00022729"/>
    </source>
</evidence>
<evidence type="ECO:0000313" key="7">
    <source>
        <dbReference type="Proteomes" id="UP001612741"/>
    </source>
</evidence>
<dbReference type="InterPro" id="IPR014755">
    <property type="entry name" value="Cu-Rt/internalin_Ig-like"/>
</dbReference>
<keyword evidence="2" id="KW-1015">Disulfide bond</keyword>
<accession>A0ABW7ZCL1</accession>
<dbReference type="Gene3D" id="2.60.120.200">
    <property type="match status" value="1"/>
</dbReference>
<dbReference type="PANTHER" id="PTHR47635:SF2">
    <property type="entry name" value="LAMG-LIKE JELLYROLL FOLD DOMAIN-CONTAINING PROTEIN"/>
    <property type="match status" value="1"/>
</dbReference>
<name>A0ABW7ZCL1_9ACTN</name>
<comment type="caution">
    <text evidence="6">The sequence shown here is derived from an EMBL/GenBank/DDBJ whole genome shotgun (WGS) entry which is preliminary data.</text>
</comment>
<dbReference type="NCBIfam" id="NF033679">
    <property type="entry name" value="DNRLRE_dom"/>
    <property type="match status" value="1"/>
</dbReference>
<feature type="signal peptide" evidence="4">
    <location>
        <begin position="1"/>
        <end position="18"/>
    </location>
</feature>
<dbReference type="EMBL" id="JBITGY010000027">
    <property type="protein sequence ID" value="MFI6505900.1"/>
    <property type="molecule type" value="Genomic_DNA"/>
</dbReference>
<evidence type="ECO:0000256" key="2">
    <source>
        <dbReference type="ARBA" id="ARBA00023157"/>
    </source>
</evidence>
<sequence>MALVVLLPVTLTAAPAAAEPPAPTPTPAAPASTPEAADPGLKTAWEKAAASGQPVEVPARFTEKMKVWAEPDGKNLRAELYTRPVQLKNKTSGAWEPIDTRIVERDGTLQAARVKTPLTFGRQGSKRLVSAAGKDGTGGLGVARALPEPKISGNTITYPDAVAPGVDLVVSAQADGFVSQVVVRRKPDGPLTVGLPLTLPKGTRFGTTAAGLAQLQDAKGQAKAAPIVLTATDAKAESAPEQGKSAPVSARVETAGKTSQLVFTPDEAFLADPAVSYPVTITADDPWFGGGVPADAWVDNDNTGVSNSAAGYLRVGTTQTTANITRGYLKFDTDDPVLEGATVRDADLWVWNYKSGGPGGAKCGDPLGSGIVAARVTSPWSLDPGDPDELDWYNQPASTGAEGLNQAGYNYEATGTWCGKEEKLVHDVDGMARAWIEQGVPNHGVVLRARTESPAINWRQYYSSDYGGGEPYPGYRHPPALIIWYTPAPMPEDYSYIKLGHPLPDDATVEEIKAVTYRSSQPIQASDVSEAEAQAMRVEAREFSEDMGRTLVRPADVSEEEWNALNPNIPPPDEDPPSVVSTQPQDGEDDVRIEAEVEAVFSEPVTDALITVKSSSDTEVPGTTRMGQGSYRLFFKPSQLLSPDTTYTATVSGAKDSSGTVMGSAHSWSFTTAPPDTTAPQVLTTVPAADATNVPLETTVQTIFSESVSAVRLVIKDPSGAAVQGTLTGGARGWTFTPASRLAAQTRYQVEVSDAKDASGNVMTPHAWSFTTGTGTPPGLVAAYGMNEGTGGSVGDASGQNNTGAAAGTTWADGKYGKALSFDGDTSMITVADAHSLRLTSALTLSAWVKPATVADWRSVITKGLTTRDGASYALYASNGDANGNNPSGWLESGEQVRQVSGSVPLTVNAWTHVAITYDGSTARVFVNGAQAGETPFTSALDADDGALTIGGNTVWGEFFSGLIDEVRIYNRALDAIQLQADMNKPIGTVTPNTAGQQQRTDDTALLYPAQGATTTQAAAEPFPYNR</sequence>
<dbReference type="Proteomes" id="UP001612741">
    <property type="component" value="Unassembled WGS sequence"/>
</dbReference>
<feature type="chain" id="PRO_5047345956" evidence="4">
    <location>
        <begin position="19"/>
        <end position="1027"/>
    </location>
</feature>
<dbReference type="Pfam" id="PF13205">
    <property type="entry name" value="Big_5"/>
    <property type="match status" value="2"/>
</dbReference>
<proteinExistence type="predicted"/>
<dbReference type="InterPro" id="IPR013320">
    <property type="entry name" value="ConA-like_dom_sf"/>
</dbReference>
<dbReference type="RefSeq" id="WP_397092340.1">
    <property type="nucleotide sequence ID" value="NZ_JBITGY010000027.1"/>
</dbReference>
<dbReference type="InterPro" id="IPR032812">
    <property type="entry name" value="SbsA_Ig"/>
</dbReference>
<evidence type="ECO:0000313" key="6">
    <source>
        <dbReference type="EMBL" id="MFI6505900.1"/>
    </source>
</evidence>
<dbReference type="PANTHER" id="PTHR47635">
    <property type="entry name" value="CUB DOMAIN-CONTAINING PROTEIN"/>
    <property type="match status" value="1"/>
</dbReference>
<dbReference type="SUPFAM" id="SSF49899">
    <property type="entry name" value="Concanavalin A-like lectins/glucanases"/>
    <property type="match status" value="1"/>
</dbReference>
<evidence type="ECO:0000259" key="5">
    <source>
        <dbReference type="SMART" id="SM00560"/>
    </source>
</evidence>
<protein>
    <submittedName>
        <fullName evidence="6">Ig-like domain-containing protein</fullName>
    </submittedName>
</protein>
<feature type="region of interest" description="Disordered" evidence="3">
    <location>
        <begin position="16"/>
        <end position="39"/>
    </location>
</feature>
<evidence type="ECO:0000256" key="3">
    <source>
        <dbReference type="SAM" id="MobiDB-lite"/>
    </source>
</evidence>
<dbReference type="Gene3D" id="2.60.40.3710">
    <property type="match status" value="1"/>
</dbReference>